<sequence>MTFVTDHKKTLGKSWSAADLRCAGCQAVERLRKEGIYIDNTDDIIPWNVLATNSYFTGSVGPDPTSRIDGPAQIAGPPQIRAFYNDSFASFESVSKAFANIAEALTLRVRLHGDPNTSDTAREVLNRPALGLVFEQKTCIEVRWPFLAFPAALATLTTAFLVIVIIQSSRDTNATHSWKSSLLPMVFHGFSLDVHHSGNGDGEVGLSNLRDMEGVAKKAMAKLNLEK</sequence>
<dbReference type="PANTHER" id="PTHR35394:SF5">
    <property type="entry name" value="DUF3176 DOMAIN-CONTAINING PROTEIN"/>
    <property type="match status" value="1"/>
</dbReference>
<dbReference type="EMBL" id="JAQQWM010000007">
    <property type="protein sequence ID" value="KAK8057084.1"/>
    <property type="molecule type" value="Genomic_DNA"/>
</dbReference>
<evidence type="ECO:0000256" key="1">
    <source>
        <dbReference type="SAM" id="Phobius"/>
    </source>
</evidence>
<keyword evidence="1" id="KW-1133">Transmembrane helix</keyword>
<evidence type="ECO:0000313" key="2">
    <source>
        <dbReference type="EMBL" id="KAK8057084.1"/>
    </source>
</evidence>
<accession>A0ABR1UDW5</accession>
<keyword evidence="1" id="KW-0472">Membrane</keyword>
<keyword evidence="1" id="KW-0812">Transmembrane</keyword>
<gene>
    <name evidence="2" type="ORF">PG996_011021</name>
</gene>
<protein>
    <submittedName>
        <fullName evidence="2">Uncharacterized protein</fullName>
    </submittedName>
</protein>
<proteinExistence type="predicted"/>
<organism evidence="2 3">
    <name type="scientific">Apiospora saccharicola</name>
    <dbReference type="NCBI Taxonomy" id="335842"/>
    <lineage>
        <taxon>Eukaryota</taxon>
        <taxon>Fungi</taxon>
        <taxon>Dikarya</taxon>
        <taxon>Ascomycota</taxon>
        <taxon>Pezizomycotina</taxon>
        <taxon>Sordariomycetes</taxon>
        <taxon>Xylariomycetidae</taxon>
        <taxon>Amphisphaeriales</taxon>
        <taxon>Apiosporaceae</taxon>
        <taxon>Apiospora</taxon>
    </lineage>
</organism>
<keyword evidence="3" id="KW-1185">Reference proteome</keyword>
<comment type="caution">
    <text evidence="2">The sequence shown here is derived from an EMBL/GenBank/DDBJ whole genome shotgun (WGS) entry which is preliminary data.</text>
</comment>
<reference evidence="2 3" key="1">
    <citation type="submission" date="2023-01" db="EMBL/GenBank/DDBJ databases">
        <title>Analysis of 21 Apiospora genomes using comparative genomics revels a genus with tremendous synthesis potential of carbohydrate active enzymes and secondary metabolites.</title>
        <authorList>
            <person name="Sorensen T."/>
        </authorList>
    </citation>
    <scope>NUCLEOTIDE SEQUENCE [LARGE SCALE GENOMIC DNA]</scope>
    <source>
        <strain evidence="2 3">CBS 83171</strain>
    </source>
</reference>
<name>A0ABR1UDW5_9PEZI</name>
<dbReference type="PANTHER" id="PTHR35394">
    <property type="entry name" value="DUF3176 DOMAIN-CONTAINING PROTEIN"/>
    <property type="match status" value="1"/>
</dbReference>
<dbReference type="Proteomes" id="UP001446871">
    <property type="component" value="Unassembled WGS sequence"/>
</dbReference>
<evidence type="ECO:0000313" key="3">
    <source>
        <dbReference type="Proteomes" id="UP001446871"/>
    </source>
</evidence>
<feature type="transmembrane region" description="Helical" evidence="1">
    <location>
        <begin position="144"/>
        <end position="166"/>
    </location>
</feature>